<keyword evidence="4" id="KW-1185">Reference proteome</keyword>
<dbReference type="InterPro" id="IPR027266">
    <property type="entry name" value="TrmE/GcvT-like"/>
</dbReference>
<dbReference type="Pfam" id="PF25455">
    <property type="entry name" value="Beta-barrel_CAF17_C"/>
    <property type="match status" value="1"/>
</dbReference>
<protein>
    <submittedName>
        <fullName evidence="3">Folate-binding protein YgfZ</fullName>
    </submittedName>
</protein>
<dbReference type="InterPro" id="IPR057460">
    <property type="entry name" value="CAF17_C"/>
</dbReference>
<feature type="domain" description="CAF17 C-terminal" evidence="2">
    <location>
        <begin position="215"/>
        <end position="286"/>
    </location>
</feature>
<dbReference type="InterPro" id="IPR045179">
    <property type="entry name" value="YgfZ/GcvT"/>
</dbReference>
<gene>
    <name evidence="3" type="ORF">BHV28_12430</name>
</gene>
<accession>A0A1U9JVQ0</accession>
<dbReference type="KEGG" id="thd:BHV28_12430"/>
<dbReference type="STRING" id="1902579.BHV28_12430"/>
<dbReference type="Gene3D" id="3.30.1360.120">
    <property type="entry name" value="Probable tRNA modification gtpase trme, domain 1"/>
    <property type="match status" value="2"/>
</dbReference>
<evidence type="ECO:0000313" key="3">
    <source>
        <dbReference type="EMBL" id="AQS41928.1"/>
    </source>
</evidence>
<dbReference type="InterPro" id="IPR017703">
    <property type="entry name" value="YgfZ/GCV_T_CS"/>
</dbReference>
<dbReference type="EMBL" id="CP017315">
    <property type="protein sequence ID" value="AQS41928.1"/>
    <property type="molecule type" value="Genomic_DNA"/>
</dbReference>
<dbReference type="NCBIfam" id="TIGR03317">
    <property type="entry name" value="ygfZ_signature"/>
    <property type="match status" value="1"/>
</dbReference>
<dbReference type="GO" id="GO:0016226">
    <property type="term" value="P:iron-sulfur cluster assembly"/>
    <property type="evidence" value="ECO:0007669"/>
    <property type="project" value="TreeGrafter"/>
</dbReference>
<name>A0A1U9JVQ0_9HYPH</name>
<sequence>MTENQQPVFLSNRTLITIDGTDAAHFLQTIITTDIDAIKTGGMYAGALLSPQGKVLFDFLIGRDEKRFLLDIAQELADGFIRRLSLYKLRSDVKIEQTNHNIISVFTEENSQNSGKILEKDDNTLIFQDKRFKKPANVLRIYQFNKHPQPFVNHKQKWDDLRIENGIAESGSDFAPADVFPHDINYDQISGLSFTKGCYIGQEVISRMQHRGTARRRVVVATGALPLPEAGTEITAAGKVLGTLGTVAGNHAIALVRIDRVANALQAGEIISANGVALTLAIPQNAHFTFSAG</sequence>
<keyword evidence="1" id="KW-0809">Transit peptide</keyword>
<reference evidence="3 4" key="2">
    <citation type="journal article" date="2016" name="Sci. Rep.">
        <title>The genome of Rhizobiales bacteria in predatory ants reveals urease gene functions but no genes for nitrogen fixation.</title>
        <authorList>
            <person name="Neuvonen M.M."/>
            <person name="Tamarit D."/>
            <person name="Naslund K."/>
            <person name="Liebig J."/>
            <person name="Feldhaar H."/>
            <person name="Moran N.A."/>
            <person name="Guy L."/>
            <person name="Andersson S.G."/>
        </authorList>
    </citation>
    <scope>NUCLEOTIDE SEQUENCE [LARGE SCALE GENOMIC DNA]</scope>
    <source>
        <strain evidence="3 4">Hsal</strain>
    </source>
</reference>
<reference evidence="3 4" key="1">
    <citation type="journal article" date="2010" name="Science">
        <title>Genomic comparison of the ants Camponotus floridanus and Harpegnathos saltator.</title>
        <authorList>
            <person name="Bonasio R."/>
            <person name="Zhang G."/>
            <person name="Ye C."/>
            <person name="Mutti N.S."/>
            <person name="Fang X."/>
            <person name="Qin N."/>
            <person name="Donahue G."/>
            <person name="Yang P."/>
            <person name="Li Q."/>
            <person name="Li C."/>
            <person name="Zhang P."/>
            <person name="Huang Z."/>
            <person name="Berger S.L."/>
            <person name="Reinberg D."/>
            <person name="Wang J."/>
            <person name="Liebig J."/>
        </authorList>
    </citation>
    <scope>NUCLEOTIDE SEQUENCE [LARGE SCALE GENOMIC DNA]</scope>
    <source>
        <strain evidence="3 4">Hsal</strain>
    </source>
</reference>
<evidence type="ECO:0000256" key="1">
    <source>
        <dbReference type="ARBA" id="ARBA00022946"/>
    </source>
</evidence>
<dbReference type="PIRSF" id="PIRSF006487">
    <property type="entry name" value="GcvT"/>
    <property type="match status" value="1"/>
</dbReference>
<dbReference type="Proteomes" id="UP000188912">
    <property type="component" value="Chromosome"/>
</dbReference>
<proteinExistence type="predicted"/>
<dbReference type="PANTHER" id="PTHR22602">
    <property type="entry name" value="TRANSFERASE CAF17, MITOCHONDRIAL-RELATED"/>
    <property type="match status" value="1"/>
</dbReference>
<organism evidence="3 4">
    <name type="scientific">Candidatus Tokpelaia hoelldobleri</name>
    <dbReference type="NCBI Taxonomy" id="1902579"/>
    <lineage>
        <taxon>Bacteria</taxon>
        <taxon>Pseudomonadati</taxon>
        <taxon>Pseudomonadota</taxon>
        <taxon>Alphaproteobacteria</taxon>
        <taxon>Hyphomicrobiales</taxon>
        <taxon>Candidatus Tokpelaia</taxon>
    </lineage>
</organism>
<evidence type="ECO:0000259" key="2">
    <source>
        <dbReference type="Pfam" id="PF25455"/>
    </source>
</evidence>
<dbReference type="SUPFAM" id="SSF103025">
    <property type="entry name" value="Folate-binding domain"/>
    <property type="match status" value="1"/>
</dbReference>
<dbReference type="AlphaFoldDB" id="A0A1U9JVQ0"/>
<evidence type="ECO:0000313" key="4">
    <source>
        <dbReference type="Proteomes" id="UP000188912"/>
    </source>
</evidence>
<dbReference type="PANTHER" id="PTHR22602:SF0">
    <property type="entry name" value="TRANSFERASE CAF17, MITOCHONDRIAL-RELATED"/>
    <property type="match status" value="1"/>
</dbReference>